<dbReference type="SUPFAM" id="SSF89796">
    <property type="entry name" value="CoA-transferase family III (CaiB/BaiF)"/>
    <property type="match status" value="2"/>
</dbReference>
<dbReference type="HOGENOM" id="CLU_021588_0_1_11"/>
<dbReference type="PANTHER" id="PTHR48228:SF4">
    <property type="entry name" value="BLR3030 PROTEIN"/>
    <property type="match status" value="1"/>
</dbReference>
<dbReference type="InterPro" id="IPR003673">
    <property type="entry name" value="CoA-Trfase_fam_III"/>
</dbReference>
<gene>
    <name evidence="1" type="ORF">NONO_c15430</name>
</gene>
<proteinExistence type="predicted"/>
<sequence>MHLSESVVVTGTARPYRREMIPTDVSLTDRLRTAVSSPATDDDFDPDAEFRHVLAGIGMEPGDTGGSVEFLGADPIVPSTLRLGAAGAIGLAAKSAAVAKLSRMRGGAGQDIIVDLRTAVHRLAPFHGRWERLNGYCPTAPVNASPAFGFEFYRTADDRWAMPLNPYPAIKVAAQRLLGVPDDVDAVAAAVKRWRARDLEEAGAAAGVVLPVLRTLGELTAEPHFRDALADLPLIEITRIADSAPEPLRATGDQPLDGVRALGMGHVIAGAGTGRALALHGADVLNIWRPGDFEHDVTYLTANVGIRSSTVDPFDADGARLVRALLADADVFFANRRPGYLGRIGLTAEQAAQVRPGIVHATISLNGERGPWADRVGFDQSAGCLTGAMLLEGTPDRPALSPITVVNDYIVAWLLTAGIVEALARRAVDGGSYRVHVSLTRVALWILGMGYFDRDYAAEVAGTGDRHGCRAPEMFTAETPLGRYRGLTDQVVMSATPGRYRTVLIPRGAARPEWVRPR</sequence>
<dbReference type="Gene3D" id="3.40.50.10540">
    <property type="entry name" value="Crotonobetainyl-coa:carnitine coa-transferase, domain 1"/>
    <property type="match status" value="1"/>
</dbReference>
<evidence type="ECO:0000313" key="2">
    <source>
        <dbReference type="Proteomes" id="UP000019150"/>
    </source>
</evidence>
<dbReference type="Pfam" id="PF02515">
    <property type="entry name" value="CoA_transf_3"/>
    <property type="match status" value="1"/>
</dbReference>
<dbReference type="STRING" id="1415166.NONO_c15430"/>
<dbReference type="eggNOG" id="COG1804">
    <property type="taxonomic scope" value="Bacteria"/>
</dbReference>
<dbReference type="InterPro" id="IPR050509">
    <property type="entry name" value="CoA-transferase_III"/>
</dbReference>
<accession>W5TB10</accession>
<dbReference type="GO" id="GO:0016740">
    <property type="term" value="F:transferase activity"/>
    <property type="evidence" value="ECO:0007669"/>
    <property type="project" value="UniProtKB-KW"/>
</dbReference>
<name>W5TB10_9NOCA</name>
<dbReference type="PANTHER" id="PTHR48228">
    <property type="entry name" value="SUCCINYL-COA--D-CITRAMALATE COA-TRANSFERASE"/>
    <property type="match status" value="1"/>
</dbReference>
<keyword evidence="1" id="KW-0808">Transferase</keyword>
<evidence type="ECO:0000313" key="1">
    <source>
        <dbReference type="EMBL" id="AHH16344.1"/>
    </source>
</evidence>
<organism evidence="1 2">
    <name type="scientific">Nocardia nova SH22a</name>
    <dbReference type="NCBI Taxonomy" id="1415166"/>
    <lineage>
        <taxon>Bacteria</taxon>
        <taxon>Bacillati</taxon>
        <taxon>Actinomycetota</taxon>
        <taxon>Actinomycetes</taxon>
        <taxon>Mycobacteriales</taxon>
        <taxon>Nocardiaceae</taxon>
        <taxon>Nocardia</taxon>
    </lineage>
</organism>
<reference evidence="1 2" key="1">
    <citation type="journal article" date="2014" name="Appl. Environ. Microbiol.">
        <title>Insights into the Microbial Degradation of Rubber and Gutta-Percha by Analysis of the Complete Genome of Nocardia nova SH22a.</title>
        <authorList>
            <person name="Luo Q."/>
            <person name="Hiessl S."/>
            <person name="Poehlein A."/>
            <person name="Daniel R."/>
            <person name="Steinbuchel A."/>
        </authorList>
    </citation>
    <scope>NUCLEOTIDE SEQUENCE [LARGE SCALE GENOMIC DNA]</scope>
    <source>
        <strain evidence="1">SH22a</strain>
    </source>
</reference>
<dbReference type="EMBL" id="CP006850">
    <property type="protein sequence ID" value="AHH16344.1"/>
    <property type="molecule type" value="Genomic_DNA"/>
</dbReference>
<protein>
    <submittedName>
        <fullName evidence="1">Putative CoA transferase family protein</fullName>
    </submittedName>
</protein>
<keyword evidence="2" id="KW-1185">Reference proteome</keyword>
<dbReference type="KEGG" id="nno:NONO_c15430"/>
<dbReference type="InterPro" id="IPR023606">
    <property type="entry name" value="CoA-Trfase_III_dom_1_sf"/>
</dbReference>
<dbReference type="AlphaFoldDB" id="W5TB10"/>
<dbReference type="Proteomes" id="UP000019150">
    <property type="component" value="Chromosome"/>
</dbReference>
<dbReference type="PATRIC" id="fig|1415166.3.peg.1569"/>